<keyword evidence="2" id="KW-1185">Reference proteome</keyword>
<evidence type="ECO:0000313" key="2">
    <source>
        <dbReference type="Proteomes" id="UP000772434"/>
    </source>
</evidence>
<dbReference type="AlphaFoldDB" id="A0A9P5U959"/>
<reference evidence="1" key="1">
    <citation type="submission" date="2020-11" db="EMBL/GenBank/DDBJ databases">
        <authorList>
            <consortium name="DOE Joint Genome Institute"/>
            <person name="Ahrendt S."/>
            <person name="Riley R."/>
            <person name="Andreopoulos W."/>
            <person name="Labutti K."/>
            <person name="Pangilinan J."/>
            <person name="Ruiz-Duenas F.J."/>
            <person name="Barrasa J.M."/>
            <person name="Sanchez-Garcia M."/>
            <person name="Camarero S."/>
            <person name="Miyauchi S."/>
            <person name="Serrano A."/>
            <person name="Linde D."/>
            <person name="Babiker R."/>
            <person name="Drula E."/>
            <person name="Ayuso-Fernandez I."/>
            <person name="Pacheco R."/>
            <person name="Padilla G."/>
            <person name="Ferreira P."/>
            <person name="Barriuso J."/>
            <person name="Kellner H."/>
            <person name="Castanera R."/>
            <person name="Alfaro M."/>
            <person name="Ramirez L."/>
            <person name="Pisabarro A.G."/>
            <person name="Kuo A."/>
            <person name="Tritt A."/>
            <person name="Lipzen A."/>
            <person name="He G."/>
            <person name="Yan M."/>
            <person name="Ng V."/>
            <person name="Cullen D."/>
            <person name="Martin F."/>
            <person name="Rosso M.-N."/>
            <person name="Henrissat B."/>
            <person name="Hibbett D."/>
            <person name="Martinez A.T."/>
            <person name="Grigoriev I.V."/>
        </authorList>
    </citation>
    <scope>NUCLEOTIDE SEQUENCE</scope>
    <source>
        <strain evidence="1">AH 40177</strain>
    </source>
</reference>
<dbReference type="EMBL" id="JADNRY010000039">
    <property type="protein sequence ID" value="KAF9070594.1"/>
    <property type="molecule type" value="Genomic_DNA"/>
</dbReference>
<evidence type="ECO:0000313" key="1">
    <source>
        <dbReference type="EMBL" id="KAF9070594.1"/>
    </source>
</evidence>
<organism evidence="1 2">
    <name type="scientific">Rhodocollybia butyracea</name>
    <dbReference type="NCBI Taxonomy" id="206335"/>
    <lineage>
        <taxon>Eukaryota</taxon>
        <taxon>Fungi</taxon>
        <taxon>Dikarya</taxon>
        <taxon>Basidiomycota</taxon>
        <taxon>Agaricomycotina</taxon>
        <taxon>Agaricomycetes</taxon>
        <taxon>Agaricomycetidae</taxon>
        <taxon>Agaricales</taxon>
        <taxon>Marasmiineae</taxon>
        <taxon>Omphalotaceae</taxon>
        <taxon>Rhodocollybia</taxon>
    </lineage>
</organism>
<comment type="caution">
    <text evidence="1">The sequence shown here is derived from an EMBL/GenBank/DDBJ whole genome shotgun (WGS) entry which is preliminary data.</text>
</comment>
<proteinExistence type="predicted"/>
<sequence length="57" mass="6704">RRTVFLHWANIRQLCFQPTRTRASSILYRWIGGLLAVLQHLSSFHLPVTTRAKQHYG</sequence>
<dbReference type="Proteomes" id="UP000772434">
    <property type="component" value="Unassembled WGS sequence"/>
</dbReference>
<protein>
    <submittedName>
        <fullName evidence="1">Uncharacterized protein</fullName>
    </submittedName>
</protein>
<name>A0A9P5U959_9AGAR</name>
<accession>A0A9P5U959</accession>
<feature type="non-terminal residue" evidence="1">
    <location>
        <position position="1"/>
    </location>
</feature>
<gene>
    <name evidence="1" type="ORF">BDP27DRAFT_1323539</name>
</gene>